<evidence type="ECO:0000259" key="6">
    <source>
        <dbReference type="Pfam" id="PF03151"/>
    </source>
</evidence>
<gene>
    <name evidence="7" type="ORF">TrST_g9467</name>
</gene>
<comment type="caution">
    <text evidence="7">The sequence shown here is derived from an EMBL/GenBank/DDBJ whole genome shotgun (WGS) entry which is preliminary data.</text>
</comment>
<evidence type="ECO:0000256" key="2">
    <source>
        <dbReference type="ARBA" id="ARBA00022692"/>
    </source>
</evidence>
<accession>A0A9W7AND0</accession>
<keyword evidence="4 5" id="KW-0472">Membrane</keyword>
<keyword evidence="3 5" id="KW-1133">Transmembrane helix</keyword>
<keyword evidence="8" id="KW-1185">Reference proteome</keyword>
<evidence type="ECO:0000256" key="1">
    <source>
        <dbReference type="ARBA" id="ARBA00004141"/>
    </source>
</evidence>
<dbReference type="Proteomes" id="UP001165085">
    <property type="component" value="Unassembled WGS sequence"/>
</dbReference>
<evidence type="ECO:0000256" key="5">
    <source>
        <dbReference type="SAM" id="Phobius"/>
    </source>
</evidence>
<feature type="transmembrane region" description="Helical" evidence="5">
    <location>
        <begin position="75"/>
        <end position="97"/>
    </location>
</feature>
<dbReference type="InterPro" id="IPR050186">
    <property type="entry name" value="TPT_transporter"/>
</dbReference>
<feature type="transmembrane region" description="Helical" evidence="5">
    <location>
        <begin position="316"/>
        <end position="333"/>
    </location>
</feature>
<organism evidence="7 8">
    <name type="scientific">Triparma strigata</name>
    <dbReference type="NCBI Taxonomy" id="1606541"/>
    <lineage>
        <taxon>Eukaryota</taxon>
        <taxon>Sar</taxon>
        <taxon>Stramenopiles</taxon>
        <taxon>Ochrophyta</taxon>
        <taxon>Bolidophyceae</taxon>
        <taxon>Parmales</taxon>
        <taxon>Triparmaceae</taxon>
        <taxon>Triparma</taxon>
    </lineage>
</organism>
<dbReference type="PANTHER" id="PTHR11132">
    <property type="entry name" value="SOLUTE CARRIER FAMILY 35"/>
    <property type="match status" value="1"/>
</dbReference>
<evidence type="ECO:0000313" key="8">
    <source>
        <dbReference type="Proteomes" id="UP001165085"/>
    </source>
</evidence>
<protein>
    <recommendedName>
        <fullName evidence="6">Sugar phosphate transporter domain-containing protein</fullName>
    </recommendedName>
</protein>
<feature type="transmembrane region" description="Helical" evidence="5">
    <location>
        <begin position="223"/>
        <end position="243"/>
    </location>
</feature>
<feature type="transmembrane region" description="Helical" evidence="5">
    <location>
        <begin position="189"/>
        <end position="211"/>
    </location>
</feature>
<comment type="subcellular location">
    <subcellularLocation>
        <location evidence="1">Membrane</location>
        <topology evidence="1">Multi-pass membrane protein</topology>
    </subcellularLocation>
</comment>
<name>A0A9W7AND0_9STRA</name>
<dbReference type="AlphaFoldDB" id="A0A9W7AND0"/>
<dbReference type="EMBL" id="BRXY01000195">
    <property type="protein sequence ID" value="GMH76146.1"/>
    <property type="molecule type" value="Genomic_DNA"/>
</dbReference>
<reference evidence="8" key="1">
    <citation type="journal article" date="2023" name="Commun. Biol.">
        <title>Genome analysis of Parmales, the sister group of diatoms, reveals the evolutionary specialization of diatoms from phago-mixotrophs to photoautotrophs.</title>
        <authorList>
            <person name="Ban H."/>
            <person name="Sato S."/>
            <person name="Yoshikawa S."/>
            <person name="Yamada K."/>
            <person name="Nakamura Y."/>
            <person name="Ichinomiya M."/>
            <person name="Sato N."/>
            <person name="Blanc-Mathieu R."/>
            <person name="Endo H."/>
            <person name="Kuwata A."/>
            <person name="Ogata H."/>
        </authorList>
    </citation>
    <scope>NUCLEOTIDE SEQUENCE [LARGE SCALE GENOMIC DNA]</scope>
    <source>
        <strain evidence="8">NIES 3701</strain>
    </source>
</reference>
<feature type="transmembrane region" description="Helical" evidence="5">
    <location>
        <begin position="109"/>
        <end position="128"/>
    </location>
</feature>
<keyword evidence="2 5" id="KW-0812">Transmembrane</keyword>
<evidence type="ECO:0000256" key="4">
    <source>
        <dbReference type="ARBA" id="ARBA00023136"/>
    </source>
</evidence>
<evidence type="ECO:0000313" key="7">
    <source>
        <dbReference type="EMBL" id="GMH76146.1"/>
    </source>
</evidence>
<feature type="transmembrane region" description="Helical" evidence="5">
    <location>
        <begin position="264"/>
        <end position="284"/>
    </location>
</feature>
<dbReference type="OrthoDB" id="417037at2759"/>
<dbReference type="InterPro" id="IPR004853">
    <property type="entry name" value="Sugar_P_trans_dom"/>
</dbReference>
<dbReference type="GO" id="GO:0016020">
    <property type="term" value="C:membrane"/>
    <property type="evidence" value="ECO:0007669"/>
    <property type="project" value="UniProtKB-SubCell"/>
</dbReference>
<proteinExistence type="predicted"/>
<feature type="domain" description="Sugar phosphate transporter" evidence="6">
    <location>
        <begin position="56"/>
        <end position="331"/>
    </location>
</feature>
<dbReference type="Pfam" id="PF03151">
    <property type="entry name" value="TPT"/>
    <property type="match status" value="1"/>
</dbReference>
<evidence type="ECO:0000256" key="3">
    <source>
        <dbReference type="ARBA" id="ARBA00022989"/>
    </source>
</evidence>
<sequence>MVLTTNNRGSVDVESQNHDDEKANLISAQQQPSNKTSPKVPLSLGPLSSCLLYSGCSMSMVLANKSLASSYNTNFNILLVVFQALAAIFLCSGAKAAGKIDYPEFQKPIAMQWLPVNLIFCGMLYTSMQALTHNNVPMVTVFKNIANIFIAAGDYVFFNKPADGLTKLAFGVMLTGAIAASYKDMNITLVGIFWMFANCLFTAGYVLYMKFATQTVKLSKFGMVYYNNVLATVILLPVTFVNGEMSEFLSRVDLHNFNYFVENFFAGFVGFFLNFASLSCVAATGPTTYAIVGTVNKIPTSIIGSFVFDAEISPETWFFIAVSMTGGFIYSWAKIKQQQGK</sequence>